<proteinExistence type="predicted"/>
<dbReference type="EMBL" id="CACQ02000331">
    <property type="protein sequence ID" value="CCF32133.1"/>
    <property type="molecule type" value="Genomic_DNA"/>
</dbReference>
<organism evidence="1 2">
    <name type="scientific">Colletotrichum higginsianum (strain IMI 349063)</name>
    <name type="common">Crucifer anthracnose fungus</name>
    <dbReference type="NCBI Taxonomy" id="759273"/>
    <lineage>
        <taxon>Eukaryota</taxon>
        <taxon>Fungi</taxon>
        <taxon>Dikarya</taxon>
        <taxon>Ascomycota</taxon>
        <taxon>Pezizomycotina</taxon>
        <taxon>Sordariomycetes</taxon>
        <taxon>Hypocreomycetidae</taxon>
        <taxon>Glomerellales</taxon>
        <taxon>Glomerellaceae</taxon>
        <taxon>Colletotrichum</taxon>
        <taxon>Colletotrichum destructivum species complex</taxon>
    </lineage>
</organism>
<dbReference type="AlphaFoldDB" id="H1UVY2"/>
<dbReference type="Proteomes" id="UP000007174">
    <property type="component" value="Unassembled WGS sequence"/>
</dbReference>
<protein>
    <submittedName>
        <fullName evidence="1">Uncharacterized protein</fullName>
    </submittedName>
</protein>
<gene>
    <name evidence="1" type="ORF">CH063_04577</name>
</gene>
<name>H1UVY2_COLHI</name>
<reference evidence="2" key="1">
    <citation type="journal article" date="2012" name="Nat. Genet.">
        <title>Lifestyle transitions in plant pathogenic Colletotrichum fungi deciphered by genome and transcriptome analyses.</title>
        <authorList>
            <person name="O'Connell R.J."/>
            <person name="Thon M.R."/>
            <person name="Hacquard S."/>
            <person name="Amyotte S.G."/>
            <person name="Kleemann J."/>
            <person name="Torres M.F."/>
            <person name="Damm U."/>
            <person name="Buiate E.A."/>
            <person name="Epstein L."/>
            <person name="Alkan N."/>
            <person name="Altmueller J."/>
            <person name="Alvarado-Balderrama L."/>
            <person name="Bauser C.A."/>
            <person name="Becker C."/>
            <person name="Birren B.W."/>
            <person name="Chen Z."/>
            <person name="Choi J."/>
            <person name="Crouch J.A."/>
            <person name="Duvick J.P."/>
            <person name="Farman M.A."/>
            <person name="Gan P."/>
            <person name="Heiman D."/>
            <person name="Henrissat B."/>
            <person name="Howard R.J."/>
            <person name="Kabbage M."/>
            <person name="Koch C."/>
            <person name="Kracher B."/>
            <person name="Kubo Y."/>
            <person name="Law A.D."/>
            <person name="Lebrun M.-H."/>
            <person name="Lee Y.-H."/>
            <person name="Miyara I."/>
            <person name="Moore N."/>
            <person name="Neumann U."/>
            <person name="Nordstroem K."/>
            <person name="Panaccione D.G."/>
            <person name="Panstruga R."/>
            <person name="Place M."/>
            <person name="Proctor R.H."/>
            <person name="Prusky D."/>
            <person name="Rech G."/>
            <person name="Reinhardt R."/>
            <person name="Rollins J.A."/>
            <person name="Rounsley S."/>
            <person name="Schardl C.L."/>
            <person name="Schwartz D.C."/>
            <person name="Shenoy N."/>
            <person name="Shirasu K."/>
            <person name="Sikhakolli U.R."/>
            <person name="Stueber K."/>
            <person name="Sukno S.A."/>
            <person name="Sweigard J.A."/>
            <person name="Takano Y."/>
            <person name="Takahara H."/>
            <person name="Trail F."/>
            <person name="van der Does H.C."/>
            <person name="Voll L.M."/>
            <person name="Will I."/>
            <person name="Young S."/>
            <person name="Zeng Q."/>
            <person name="Zhang J."/>
            <person name="Zhou S."/>
            <person name="Dickman M.B."/>
            <person name="Schulze-Lefert P."/>
            <person name="Ver Loren van Themaat E."/>
            <person name="Ma L.-J."/>
            <person name="Vaillancourt L.J."/>
        </authorList>
    </citation>
    <scope>NUCLEOTIDE SEQUENCE [LARGE SCALE GENOMIC DNA]</scope>
    <source>
        <strain evidence="2">IMI 349063</strain>
    </source>
</reference>
<accession>H1UVY2</accession>
<evidence type="ECO:0000313" key="1">
    <source>
        <dbReference type="EMBL" id="CCF32133.1"/>
    </source>
</evidence>
<evidence type="ECO:0000313" key="2">
    <source>
        <dbReference type="Proteomes" id="UP000007174"/>
    </source>
</evidence>
<sequence length="150" mass="15978">MHAATGSPLPSTHCPPLAPLLEVSLRPPAVSQPTGFTSFGSSTVLCTLYGNATAGPFASRGIVNFHFSVTGPWWPPLCASTWVVLFCQPWSPALISAYSKVTRRGRAREQGKSVTMILRTAPTDEPRLRTSQTPLEAASTANVLQLNAST</sequence>
<dbReference type="HOGENOM" id="CLU_1740406_0_0_1"/>